<dbReference type="PANTHER" id="PTHR32502">
    <property type="entry name" value="N-ACETYLGALACTOSAMINE PERMEASE II COMPONENT-RELATED"/>
    <property type="match status" value="1"/>
</dbReference>
<dbReference type="PIRSF" id="PIRSF009264">
    <property type="entry name" value="TagBP_ald_AgaZ"/>
    <property type="match status" value="1"/>
</dbReference>
<protein>
    <submittedName>
        <fullName evidence="2">Class II D-tagatose-bisphosphate aldolase, non-catalytic subunit</fullName>
    </submittedName>
</protein>
<evidence type="ECO:0000313" key="2">
    <source>
        <dbReference type="EMBL" id="QEE20692.1"/>
    </source>
</evidence>
<dbReference type="InterPro" id="IPR050303">
    <property type="entry name" value="GatZ_KbaZ_carbometab"/>
</dbReference>
<dbReference type="SMR" id="A0A5B9DNW6"/>
<dbReference type="RefSeq" id="WP_147656072.1">
    <property type="nucleotide sequence ID" value="NZ_BMFM01000001.1"/>
</dbReference>
<proteinExistence type="predicted"/>
<dbReference type="KEGG" id="yti:FNA67_11140"/>
<gene>
    <name evidence="2" type="ORF">FNA67_11140</name>
</gene>
<sequence>MDLRRLTELFETNRKTGHGGIASVCSAHPLVIGATLALAGERDQLALIEATCNQVNQFGGYTGLEPADFAAMVRKEAESVGLGEDDLLLGGDHLGPQPWRSEPAEEALGKARDLVRAFAAAGFQKLHLDCSMRCADDPDVLPDALIAGRAASLASAAEETGARPLYVIGTEVPPPGGMGAGHHIAVTSPASVKDTYEAHHEAFATVGLKDAFSRVVAVVVQPGLDFGNEEIVHFAPDKADRLAEAVRDYPGIVFEAHSTDYQLPAAYRELVARHFAILKVGPAATFAMREAFYALEAMEAELVPSGERSRLRAMVEASMLMRPADWQAHYHGDADKQAYLRHFSYSDRIRYYWAAPEIEAARERLFANLARTGLPLPLISQYLPQHHGAVAEGRIEATPGALVGANVVRALAPYFDAAASH</sequence>
<dbReference type="SUPFAM" id="SSF51569">
    <property type="entry name" value="Aldolase"/>
    <property type="match status" value="1"/>
</dbReference>
<dbReference type="Pfam" id="PF08013">
    <property type="entry name" value="GatZ_KbaZ-like"/>
    <property type="match status" value="1"/>
</dbReference>
<dbReference type="InterPro" id="IPR013785">
    <property type="entry name" value="Aldolase_TIM"/>
</dbReference>
<reference evidence="2 3" key="1">
    <citation type="journal article" date="2015" name="Int. J. Syst. Evol. Microbiol.">
        <title>Youhaiella tibetensis gen. nov., sp. nov., isolated from subsurface sediment.</title>
        <authorList>
            <person name="Wang Y.X."/>
            <person name="Huang F.Q."/>
            <person name="Nogi Y."/>
            <person name="Pang S.J."/>
            <person name="Wang P.K."/>
            <person name="Lv J."/>
        </authorList>
    </citation>
    <scope>NUCLEOTIDE SEQUENCE [LARGE SCALE GENOMIC DNA]</scope>
    <source>
        <strain evidence="3">fig4</strain>
    </source>
</reference>
<dbReference type="EMBL" id="CP041690">
    <property type="protein sequence ID" value="QEE20692.1"/>
    <property type="molecule type" value="Genomic_DNA"/>
</dbReference>
<dbReference type="Proteomes" id="UP000321062">
    <property type="component" value="Chromosome"/>
</dbReference>
<comment type="pathway">
    <text evidence="1">Carbohydrate metabolism.</text>
</comment>
<evidence type="ECO:0000256" key="1">
    <source>
        <dbReference type="ARBA" id="ARBA00005007"/>
    </source>
</evidence>
<accession>A0A5B9DNW6</accession>
<dbReference type="GO" id="GO:0009401">
    <property type="term" value="P:phosphoenolpyruvate-dependent sugar phosphotransferase system"/>
    <property type="evidence" value="ECO:0007669"/>
    <property type="project" value="TreeGrafter"/>
</dbReference>
<dbReference type="GO" id="GO:0005886">
    <property type="term" value="C:plasma membrane"/>
    <property type="evidence" value="ECO:0007669"/>
    <property type="project" value="TreeGrafter"/>
</dbReference>
<dbReference type="InterPro" id="IPR012062">
    <property type="entry name" value="GatZ/KbaZ-like"/>
</dbReference>
<evidence type="ECO:0000313" key="3">
    <source>
        <dbReference type="Proteomes" id="UP000321062"/>
    </source>
</evidence>
<dbReference type="Gene3D" id="3.20.20.70">
    <property type="entry name" value="Aldolase class I"/>
    <property type="match status" value="1"/>
</dbReference>
<dbReference type="AlphaFoldDB" id="A0A5B9DNW6"/>
<dbReference type="GO" id="GO:0005975">
    <property type="term" value="P:carbohydrate metabolic process"/>
    <property type="evidence" value="ECO:0007669"/>
    <property type="project" value="InterPro"/>
</dbReference>
<dbReference type="PANTHER" id="PTHR32502:SF2">
    <property type="entry name" value="D-TAGATOSE-1,6-BISPHOSPHATE ALDOLASE SUBUNIT KBAZ"/>
    <property type="match status" value="1"/>
</dbReference>
<keyword evidence="3" id="KW-1185">Reference proteome</keyword>
<organism evidence="2 3">
    <name type="scientific">Paradevosia tibetensis</name>
    <dbReference type="NCBI Taxonomy" id="1447062"/>
    <lineage>
        <taxon>Bacteria</taxon>
        <taxon>Pseudomonadati</taxon>
        <taxon>Pseudomonadota</taxon>
        <taxon>Alphaproteobacteria</taxon>
        <taxon>Hyphomicrobiales</taxon>
        <taxon>Devosiaceae</taxon>
        <taxon>Paradevosia</taxon>
    </lineage>
</organism>
<dbReference type="Gene3D" id="1.10.400.20">
    <property type="entry name" value="putative tagatose 6-phosphate kinase domain like"/>
    <property type="match status" value="1"/>
</dbReference>
<dbReference type="OrthoDB" id="1672942at2"/>
<name>A0A5B9DNW6_9HYPH</name>